<sequence length="2124" mass="218048">MSIRPSHHNFAGRTQNTSAARMQKMRERFNRWEHKANERKAMFLERQKARVERYRNAFAGSWISKIGLGLIAIWNFITNPPFFVKIEKRPAVAFTAMLPWGISFSRADTKNTRRQSTTRNRLTPETLEQRQLLAADITGVDDYLGTEVASFTDNPANAVDTASTNDATPTISGTLDGTDPAHLHFQDSSSATVAGDITVSEVAGGPNTWTFTPTSALADGETISVVESATAPSTFMAEDSVTISFEASIDVAANESIQAAIDAAPAGTTINLAATTYTEAISITKPMKLVGHSSGTTIDADGSAYAIHVTDGADDVTIENLTVTGASYYGIHTNGPTGIENLTITDVTATSNGRTGIDLNRVETGSVTGSSATNNGGFGLSISSGSNITITDLVESDNIWGGVGIFPSAPASGVNNSEAFPTGIAFDGASTSVPGGFHVQPKQHVGTFSVSTDGGAADIKLPASHAAMVYSFRTDTNNNNTLANFEYVSGNPSDVVLAKDDPTDRFTFADIYIKNTSTGDFTVSPSLSIQTAIDEADAGATIHIEPADYSESLSVTKPIVLQGDPIGGIHLMPGAAGDNVITIPSNYAGTGQVKLQNIEVKDATAGGSGLVVAAGAHVDSLVIDGSKFNDNAFQGVAIYGTASAPSTVSVTISDSYFNRNGGPTSSSGDGDLVFFQHTGDVTLSNIFITGKTSSPAENAIQFRSDNGSMGTVSINDVSIDGSYEKVPLAIYSFSSISRLTGSSNANNAISATSTGWMKAVNIESGGDIDFTALGFDVMSNQPVELQGDSGTNAITGGTEDNLIRGGEGNDTLVGDLGDDVAIYTGSRTDYTLGLTANSSGFVTGFTSVKDINATDGDEGTDALSGIEVLYFASNSGVTTDDIALNLADQVQLFDANDKLVATFGGMDLDAAKSAVLASDSEGLFARFNDGTSFVIKSIVEDNGSNIFVDADASDVLESQLDQAAGSGGTGQVEIDLPESSDGSNPLQTFAANLANTSSAGDGAVNVTVNVPASLNAADLTLDVPDDVVLTINLEGQTIGGEALETNEANQPSIKVTGGNVKLTGSATISSAGTAPAISVTGGTLSVNGALSLNGGSIEVANGGTLGGSGTINGNVVVATGATHAPGNSIAIQSSGNYTLSSDLDIEIQGPYATAGTDYDQVNVTGTVVLNSGATLNLIDYMSGAALDDDDEVMVIINNDLADAVSGTFDSLPEGATVGVGGFTGRISYVGGDGNDVVLYGDTVNPTISTLILSDTEITEADDAMTVTLTITFDESMDNLSTPLVTSNATTTLTNSTGAWLGAGPYTKYQVTYTVADAEVDLDNVMFDVSGAKDVAGNTMTAVTGQSTDTVSSIDTIAPNATPTGKTIDENPAAGLVLETLPATETGGDALAYSLSQTTGSTVPFTAFALTGTDSNVLEVANASFFDFEASELPKVDITVTDPAGNSTTTTYTVTLSNINDAPEDSTAGTSVTAQTIAERADTNDAAENATPFGTSGNIFFHDDDLSDSHSVTSTPGSISKPSHLAAGALGIFGAGSPNAETGDGEWSVLWTFTIGSPLPPATQAAQMAQIDSLADGEQIVQNYTVTITDDAGTPSNPSDDLSLVTNVVVTITGTNDDPTITVETGDSAAAPLTESDLGQTASGTLSVEDLDVTDEVITAVDSVAVTGTGSGSVPTALDNATLKGYMSVDMGNVIDNSNTEGAINWDFDSNGEAFDFLADGETLILTYQISASDGFTGGTDATQDVVVTITGSNDDPILGFVQGFETDTADVFTLSDYGAITGPVASGTNGIPAASGSSYAVVTEADADPDTGPFTRFGGYTNEFIDGQVASVDVYLDTSWIADQSFQYSVAANNQVGTHLHDFGFQVRSDGNGNIEVGASNGATQVPLTSTPANAVTVSTSGWYTLKHVFNDESGVLSVDMILINKASGESLDVATLSNPTEMIATDVGGIRYGWFTDISLDNGLAIDNLTLGAFDGEVTEVADGVANEETTTYTASGGIKFSDTDLTDVHSITATPGATGYIGIFTPLITNAATGSGQGAVGWTFTANNSEFDYLADGEQLVQTYVVTVDDNEGATASQTVTVTITGSDDDPTISLVGSDSAAEGLIETNDELAVTGTLSVED</sequence>
<organism evidence="4 5">
    <name type="scientific">Neorhodopirellula lusitana</name>
    <dbReference type="NCBI Taxonomy" id="445327"/>
    <lineage>
        <taxon>Bacteria</taxon>
        <taxon>Pseudomonadati</taxon>
        <taxon>Planctomycetota</taxon>
        <taxon>Planctomycetia</taxon>
        <taxon>Pirellulales</taxon>
        <taxon>Pirellulaceae</taxon>
        <taxon>Neorhodopirellula</taxon>
    </lineage>
</organism>
<keyword evidence="2" id="KW-0812">Transmembrane</keyword>
<dbReference type="RefSeq" id="WP_283433773.1">
    <property type="nucleotide sequence ID" value="NZ_FXUG01000009.1"/>
</dbReference>
<dbReference type="PROSITE" id="PS50268">
    <property type="entry name" value="CADHERIN_2"/>
    <property type="match status" value="1"/>
</dbReference>
<dbReference type="InterPro" id="IPR039448">
    <property type="entry name" value="Beta_helix"/>
</dbReference>
<feature type="region of interest" description="Disordered" evidence="1">
    <location>
        <begin position="963"/>
        <end position="983"/>
    </location>
</feature>
<reference evidence="4 5" key="1">
    <citation type="submission" date="2017-05" db="EMBL/GenBank/DDBJ databases">
        <authorList>
            <person name="Varghese N."/>
            <person name="Submissions S."/>
        </authorList>
    </citation>
    <scope>NUCLEOTIDE SEQUENCE [LARGE SCALE GENOMIC DNA]</scope>
    <source>
        <strain evidence="4 5">DSM 25457</strain>
    </source>
</reference>
<protein>
    <submittedName>
        <fullName evidence="4">VCBS repeat-containing protein</fullName>
    </submittedName>
</protein>
<keyword evidence="2" id="KW-0472">Membrane</keyword>
<feature type="region of interest" description="Disordered" evidence="1">
    <location>
        <begin position="1"/>
        <end position="21"/>
    </location>
</feature>
<keyword evidence="5" id="KW-1185">Reference proteome</keyword>
<feature type="compositionally biased region" description="Polar residues" evidence="1">
    <location>
        <begin position="786"/>
        <end position="795"/>
    </location>
</feature>
<dbReference type="InterPro" id="IPR001343">
    <property type="entry name" value="Hemolysn_Ca-bd"/>
</dbReference>
<evidence type="ECO:0000256" key="2">
    <source>
        <dbReference type="SAM" id="Phobius"/>
    </source>
</evidence>
<feature type="region of interest" description="Disordered" evidence="1">
    <location>
        <begin position="786"/>
        <end position="807"/>
    </location>
</feature>
<comment type="caution">
    <text evidence="4">The sequence shown here is derived from an EMBL/GenBank/DDBJ whole genome shotgun (WGS) entry which is preliminary data.</text>
</comment>
<name>A0ABY1QEK3_9BACT</name>
<dbReference type="Pfam" id="PF13229">
    <property type="entry name" value="Beta_helix"/>
    <property type="match status" value="1"/>
</dbReference>
<proteinExistence type="predicted"/>
<evidence type="ECO:0000259" key="3">
    <source>
        <dbReference type="PROSITE" id="PS50268"/>
    </source>
</evidence>
<dbReference type="Proteomes" id="UP001158067">
    <property type="component" value="Unassembled WGS sequence"/>
</dbReference>
<evidence type="ECO:0000313" key="5">
    <source>
        <dbReference type="Proteomes" id="UP001158067"/>
    </source>
</evidence>
<keyword evidence="2" id="KW-1133">Transmembrane helix</keyword>
<dbReference type="InterPro" id="IPR006626">
    <property type="entry name" value="PbH1"/>
</dbReference>
<dbReference type="NCBIfam" id="TIGR01965">
    <property type="entry name" value="VCBS_repeat"/>
    <property type="match status" value="2"/>
</dbReference>
<dbReference type="InterPro" id="IPR011050">
    <property type="entry name" value="Pectin_lyase_fold/virulence"/>
</dbReference>
<dbReference type="SUPFAM" id="SSF51126">
    <property type="entry name" value="Pectin lyase-like"/>
    <property type="match status" value="2"/>
</dbReference>
<accession>A0ABY1QEK3</accession>
<dbReference type="Pfam" id="PF00353">
    <property type="entry name" value="HemolysinCabind"/>
    <property type="match status" value="1"/>
</dbReference>
<dbReference type="EMBL" id="FXUG01000009">
    <property type="protein sequence ID" value="SMP66183.1"/>
    <property type="molecule type" value="Genomic_DNA"/>
</dbReference>
<feature type="non-terminal residue" evidence="4">
    <location>
        <position position="2124"/>
    </location>
</feature>
<dbReference type="InterPro" id="IPR002126">
    <property type="entry name" value="Cadherin-like_dom"/>
</dbReference>
<evidence type="ECO:0000313" key="4">
    <source>
        <dbReference type="EMBL" id="SMP66183.1"/>
    </source>
</evidence>
<dbReference type="SMART" id="SM00710">
    <property type="entry name" value="PbH1"/>
    <property type="match status" value="8"/>
</dbReference>
<dbReference type="Gene3D" id="2.160.20.10">
    <property type="entry name" value="Single-stranded right-handed beta-helix, Pectin lyase-like"/>
    <property type="match status" value="2"/>
</dbReference>
<gene>
    <name evidence="4" type="ORF">SAMN06265222_109207</name>
</gene>
<dbReference type="InterPro" id="IPR012334">
    <property type="entry name" value="Pectin_lyas_fold"/>
</dbReference>
<feature type="domain" description="Cadherin" evidence="3">
    <location>
        <begin position="1359"/>
        <end position="1464"/>
    </location>
</feature>
<evidence type="ECO:0000256" key="1">
    <source>
        <dbReference type="SAM" id="MobiDB-lite"/>
    </source>
</evidence>
<feature type="transmembrane region" description="Helical" evidence="2">
    <location>
        <begin position="56"/>
        <end position="77"/>
    </location>
</feature>
<dbReference type="InterPro" id="IPR010221">
    <property type="entry name" value="VCBS_dom"/>
</dbReference>